<dbReference type="eggNOG" id="COG1075">
    <property type="taxonomic scope" value="Bacteria"/>
</dbReference>
<keyword evidence="2" id="KW-1185">Reference proteome</keyword>
<dbReference type="InterPro" id="IPR029058">
    <property type="entry name" value="AB_hydrolase_fold"/>
</dbReference>
<dbReference type="AlphaFoldDB" id="A0A198UGC9"/>
<dbReference type="EC" id="3.1.1.3" evidence="1"/>
<sequence>MMDTPLTILIHGLHLSPWYMKPLEKKLINLGLSTHRYGYRSLMQPIAVHSENLHQYLTQAHDVNRPINLVGHSLGGLVIRHFLANYPVWQIHRCVTLGTPHCGSQVAHYANKYLKPFVNQSYLGALDGTCPQLSNGIELGIIAGNRPFGLGLPLLMLHKRLHRLSTLDAQHDGTVFVSETILQNAKDYLLLPVSHTGLLTDLTVAHQTAYFLNHGKFQHQPNH</sequence>
<dbReference type="Proteomes" id="UP000078228">
    <property type="component" value="Unassembled WGS sequence"/>
</dbReference>
<dbReference type="Gene3D" id="3.40.50.1820">
    <property type="entry name" value="alpha/beta hydrolase"/>
    <property type="match status" value="1"/>
</dbReference>
<reference evidence="1 2" key="1">
    <citation type="journal article" date="2016" name="Genome Biol. Evol.">
        <title>Comparative Genomic Analyses of the Moraxella catarrhalis Serosensitive and Seroresistant Lineages Demonstrate Their Independent Evolution.</title>
        <authorList>
            <person name="Earl J.P."/>
            <person name="de Vries S.P."/>
            <person name="Ahmed A."/>
            <person name="Powell E."/>
            <person name="Schultz M.P."/>
            <person name="Hermans P.W."/>
            <person name="Hill D.J."/>
            <person name="Zhou Z."/>
            <person name="Constantinidou C.I."/>
            <person name="Hu F.Z."/>
            <person name="Bootsma H.J."/>
            <person name="Ehrlich G.D."/>
        </authorList>
    </citation>
    <scope>NUCLEOTIDE SEQUENCE [LARGE SCALE GENOMIC DNA]</scope>
    <source>
        <strain evidence="1 2">Z7542</strain>
    </source>
</reference>
<keyword evidence="1" id="KW-0378">Hydrolase</keyword>
<dbReference type="GO" id="GO:0004806">
    <property type="term" value="F:triacylglycerol lipase activity"/>
    <property type="evidence" value="ECO:0007669"/>
    <property type="project" value="UniProtKB-EC"/>
</dbReference>
<dbReference type="EMBL" id="LXHC01000024">
    <property type="protein sequence ID" value="OAU95374.1"/>
    <property type="molecule type" value="Genomic_DNA"/>
</dbReference>
<dbReference type="Pfam" id="PF02089">
    <property type="entry name" value="Palm_thioest"/>
    <property type="match status" value="1"/>
</dbReference>
<protein>
    <submittedName>
        <fullName evidence="1">Lipase</fullName>
        <ecNumber evidence="1">3.1.1.3</ecNumber>
    </submittedName>
</protein>
<evidence type="ECO:0000313" key="1">
    <source>
        <dbReference type="EMBL" id="OAU95374.1"/>
    </source>
</evidence>
<dbReference type="PANTHER" id="PTHR37946:SF1">
    <property type="entry name" value="SLL1969 PROTEIN"/>
    <property type="match status" value="1"/>
</dbReference>
<proteinExistence type="predicted"/>
<dbReference type="PATRIC" id="fig|480.237.peg.757"/>
<name>A0A198UGC9_MORCA</name>
<evidence type="ECO:0000313" key="2">
    <source>
        <dbReference type="Proteomes" id="UP000078228"/>
    </source>
</evidence>
<accession>A0A198UGC9</accession>
<dbReference type="PANTHER" id="PTHR37946">
    <property type="entry name" value="SLL1969 PROTEIN"/>
    <property type="match status" value="1"/>
</dbReference>
<organism evidence="1 2">
    <name type="scientific">Moraxella catarrhalis</name>
    <name type="common">Branhamella catarrhalis</name>
    <dbReference type="NCBI Taxonomy" id="480"/>
    <lineage>
        <taxon>Bacteria</taxon>
        <taxon>Pseudomonadati</taxon>
        <taxon>Pseudomonadota</taxon>
        <taxon>Gammaproteobacteria</taxon>
        <taxon>Moraxellales</taxon>
        <taxon>Moraxellaceae</taxon>
        <taxon>Moraxella</taxon>
    </lineage>
</organism>
<dbReference type="SUPFAM" id="SSF53474">
    <property type="entry name" value="alpha/beta-Hydrolases"/>
    <property type="match status" value="1"/>
</dbReference>
<comment type="caution">
    <text evidence="1">The sequence shown here is derived from an EMBL/GenBank/DDBJ whole genome shotgun (WGS) entry which is preliminary data.</text>
</comment>
<gene>
    <name evidence="1" type="ORF">AO384_1565</name>
</gene>